<name>A0A835ZH79_9STRA</name>
<feature type="non-terminal residue" evidence="2">
    <location>
        <position position="110"/>
    </location>
</feature>
<dbReference type="Pfam" id="PF00169">
    <property type="entry name" value="PH"/>
    <property type="match status" value="1"/>
</dbReference>
<dbReference type="PANTHER" id="PTHR14336">
    <property type="entry name" value="TANDEM PH DOMAIN CONTAINING PROTEIN"/>
    <property type="match status" value="1"/>
</dbReference>
<gene>
    <name evidence="2" type="ORF">JKP88DRAFT_151359</name>
</gene>
<dbReference type="AlphaFoldDB" id="A0A835ZH79"/>
<comment type="caution">
    <text evidence="2">The sequence shown here is derived from an EMBL/GenBank/DDBJ whole genome shotgun (WGS) entry which is preliminary data.</text>
</comment>
<dbReference type="PROSITE" id="PS50003">
    <property type="entry name" value="PH_DOMAIN"/>
    <property type="match status" value="1"/>
</dbReference>
<dbReference type="InterPro" id="IPR001849">
    <property type="entry name" value="PH_domain"/>
</dbReference>
<protein>
    <recommendedName>
        <fullName evidence="1">PH domain-containing protein</fullName>
    </recommendedName>
</protein>
<keyword evidence="3" id="KW-1185">Reference proteome</keyword>
<dbReference type="InterPro" id="IPR011993">
    <property type="entry name" value="PH-like_dom_sf"/>
</dbReference>
<evidence type="ECO:0000259" key="1">
    <source>
        <dbReference type="PROSITE" id="PS50003"/>
    </source>
</evidence>
<feature type="non-terminal residue" evidence="2">
    <location>
        <position position="1"/>
    </location>
</feature>
<evidence type="ECO:0000313" key="2">
    <source>
        <dbReference type="EMBL" id="KAG5190504.1"/>
    </source>
</evidence>
<proteinExistence type="predicted"/>
<dbReference type="Proteomes" id="UP000664859">
    <property type="component" value="Unassembled WGS sequence"/>
</dbReference>
<dbReference type="InterPro" id="IPR051707">
    <property type="entry name" value="PI-Interact_SigTrans_Reg"/>
</dbReference>
<feature type="domain" description="PH" evidence="1">
    <location>
        <begin position="1"/>
        <end position="101"/>
    </location>
</feature>
<dbReference type="OrthoDB" id="67516at2759"/>
<accession>A0A835ZH79</accession>
<dbReference type="SMART" id="SM00233">
    <property type="entry name" value="PH"/>
    <property type="match status" value="1"/>
</dbReference>
<evidence type="ECO:0000313" key="3">
    <source>
        <dbReference type="Proteomes" id="UP000664859"/>
    </source>
</evidence>
<dbReference type="SUPFAM" id="SSF50729">
    <property type="entry name" value="PH domain-like"/>
    <property type="match status" value="1"/>
</dbReference>
<organism evidence="2 3">
    <name type="scientific">Tribonema minus</name>
    <dbReference type="NCBI Taxonomy" id="303371"/>
    <lineage>
        <taxon>Eukaryota</taxon>
        <taxon>Sar</taxon>
        <taxon>Stramenopiles</taxon>
        <taxon>Ochrophyta</taxon>
        <taxon>PX clade</taxon>
        <taxon>Xanthophyceae</taxon>
        <taxon>Tribonematales</taxon>
        <taxon>Tribonemataceae</taxon>
        <taxon>Tribonema</taxon>
    </lineage>
</organism>
<dbReference type="EMBL" id="JAFCMP010000034">
    <property type="protein sequence ID" value="KAG5190504.1"/>
    <property type="molecule type" value="Genomic_DNA"/>
</dbReference>
<reference evidence="2" key="1">
    <citation type="submission" date="2021-02" db="EMBL/GenBank/DDBJ databases">
        <title>First Annotated Genome of the Yellow-green Alga Tribonema minus.</title>
        <authorList>
            <person name="Mahan K.M."/>
        </authorList>
    </citation>
    <scope>NUCLEOTIDE SEQUENCE</scope>
    <source>
        <strain evidence="2">UTEX B ZZ1240</strain>
    </source>
</reference>
<sequence>PIYLCGWLHKMKRTQRKFRSTWARRWFTVQDGCLLWYTSPNTVESSGSIRLHAIKSVSRFEAGCQGSFSFVVNSSDRNMLLRAETHADLSRWIRGITLQLDLLRGGTIQG</sequence>
<dbReference type="Gene3D" id="2.30.29.30">
    <property type="entry name" value="Pleckstrin-homology domain (PH domain)/Phosphotyrosine-binding domain (PTB)"/>
    <property type="match status" value="1"/>
</dbReference>